<dbReference type="RefSeq" id="WP_146324160.1">
    <property type="nucleotide sequence ID" value="NZ_BAABLR010000074.1"/>
</dbReference>
<dbReference type="AlphaFoldDB" id="A0A5C5UMH2"/>
<dbReference type="SUPFAM" id="SSF52402">
    <property type="entry name" value="Adenine nucleotide alpha hydrolases-like"/>
    <property type="match status" value="2"/>
</dbReference>
<feature type="domain" description="UspA" evidence="2">
    <location>
        <begin position="2"/>
        <end position="136"/>
    </location>
</feature>
<gene>
    <name evidence="3" type="ORF">FRX94_05675</name>
</gene>
<reference evidence="3 4" key="1">
    <citation type="submission" date="2019-08" db="EMBL/GenBank/DDBJ databases">
        <authorList>
            <person name="Lei W."/>
        </authorList>
    </citation>
    <scope>NUCLEOTIDE SEQUENCE [LARGE SCALE GENOMIC DNA]</scope>
    <source>
        <strain evidence="3 4">CCUG 58627</strain>
    </source>
</reference>
<feature type="domain" description="UspA" evidence="2">
    <location>
        <begin position="193"/>
        <end position="269"/>
    </location>
</feature>
<dbReference type="EMBL" id="VOHM01000009">
    <property type="protein sequence ID" value="TWT26545.1"/>
    <property type="molecule type" value="Genomic_DNA"/>
</dbReference>
<keyword evidence="4" id="KW-1185">Reference proteome</keyword>
<dbReference type="CDD" id="cd00293">
    <property type="entry name" value="USP-like"/>
    <property type="match status" value="1"/>
</dbReference>
<proteinExistence type="inferred from homology"/>
<evidence type="ECO:0000259" key="2">
    <source>
        <dbReference type="Pfam" id="PF00582"/>
    </source>
</evidence>
<evidence type="ECO:0000256" key="1">
    <source>
        <dbReference type="ARBA" id="ARBA00008791"/>
    </source>
</evidence>
<dbReference type="PANTHER" id="PTHR46268">
    <property type="entry name" value="STRESS RESPONSE PROTEIN NHAX"/>
    <property type="match status" value="1"/>
</dbReference>
<protein>
    <submittedName>
        <fullName evidence="3">Universal stress protein</fullName>
    </submittedName>
</protein>
<accession>A0A5C5UMH2</accession>
<dbReference type="Pfam" id="PF00582">
    <property type="entry name" value="Usp"/>
    <property type="match status" value="2"/>
</dbReference>
<name>A0A5C5UMH2_9CORY</name>
<dbReference type="PANTHER" id="PTHR46268:SF6">
    <property type="entry name" value="UNIVERSAL STRESS PROTEIN UP12"/>
    <property type="match status" value="1"/>
</dbReference>
<dbReference type="Gene3D" id="3.40.50.12370">
    <property type="match status" value="1"/>
</dbReference>
<evidence type="ECO:0000313" key="3">
    <source>
        <dbReference type="EMBL" id="TWT26545.1"/>
    </source>
</evidence>
<comment type="caution">
    <text evidence="3">The sequence shown here is derived from an EMBL/GenBank/DDBJ whole genome shotgun (WGS) entry which is preliminary data.</text>
</comment>
<organism evidence="3 4">
    <name type="scientific">Corynebacterium canis</name>
    <dbReference type="NCBI Taxonomy" id="679663"/>
    <lineage>
        <taxon>Bacteria</taxon>
        <taxon>Bacillati</taxon>
        <taxon>Actinomycetota</taxon>
        <taxon>Actinomycetes</taxon>
        <taxon>Mycobacteriales</taxon>
        <taxon>Corynebacteriaceae</taxon>
        <taxon>Corynebacterium</taxon>
    </lineage>
</organism>
<dbReference type="Proteomes" id="UP000320791">
    <property type="component" value="Unassembled WGS sequence"/>
</dbReference>
<sequence length="280" mass="29605">MKCIVGYEATPTGIDAITAGIDLARCLRLELDIVLVLRHHDEFNQAYPPTGHNDDIFVRQGFTWLEGALKMIPPDVTATGHLVSAHSTAAGLVRAAEHAGASMIVVGAASTSPLKRHRLGTVAQDLLYGSPVPIALAPRGHRSTKIERLNCAVGRLPGANPLVGVGLTLAEHSGLPLRLVALATDSGTAQTHTEHVLKQAIETTGIDLPVEIKIGEGEDVAEAARSVGWHDGDLLFVGSSRVATSRTVFLGAVSMKILRELEVPMIVVPRDYTISHGGSP</sequence>
<comment type="similarity">
    <text evidence="1">Belongs to the universal stress protein A family.</text>
</comment>
<dbReference type="InterPro" id="IPR006016">
    <property type="entry name" value="UspA"/>
</dbReference>
<dbReference type="OrthoDB" id="5242641at2"/>
<evidence type="ECO:0000313" key="4">
    <source>
        <dbReference type="Proteomes" id="UP000320791"/>
    </source>
</evidence>